<evidence type="ECO:0000313" key="1">
    <source>
        <dbReference type="EMBL" id="TWT78337.1"/>
    </source>
</evidence>
<sequence length="38" mass="4030">MGHGHGRLLEGGQVLKALGYDSSYLSSLHEVNSESITS</sequence>
<keyword evidence="2" id="KW-1185">Reference proteome</keyword>
<accession>A0A5C5YUW5</accession>
<evidence type="ECO:0000313" key="2">
    <source>
        <dbReference type="Proteomes" id="UP000318478"/>
    </source>
</evidence>
<dbReference type="Proteomes" id="UP000318478">
    <property type="component" value="Unassembled WGS sequence"/>
</dbReference>
<dbReference type="EMBL" id="SJPO01000002">
    <property type="protein sequence ID" value="TWT78337.1"/>
    <property type="molecule type" value="Genomic_DNA"/>
</dbReference>
<proteinExistence type="predicted"/>
<organism evidence="1 2">
    <name type="scientific">Posidoniimonas polymericola</name>
    <dbReference type="NCBI Taxonomy" id="2528002"/>
    <lineage>
        <taxon>Bacteria</taxon>
        <taxon>Pseudomonadati</taxon>
        <taxon>Planctomycetota</taxon>
        <taxon>Planctomycetia</taxon>
        <taxon>Pirellulales</taxon>
        <taxon>Lacipirellulaceae</taxon>
        <taxon>Posidoniimonas</taxon>
    </lineage>
</organism>
<protein>
    <submittedName>
        <fullName evidence="1">Uncharacterized protein</fullName>
    </submittedName>
</protein>
<gene>
    <name evidence="1" type="ORF">Pla123a_11280</name>
</gene>
<name>A0A5C5YUW5_9BACT</name>
<comment type="caution">
    <text evidence="1">The sequence shown here is derived from an EMBL/GenBank/DDBJ whole genome shotgun (WGS) entry which is preliminary data.</text>
</comment>
<dbReference type="AlphaFoldDB" id="A0A5C5YUW5"/>
<reference evidence="1 2" key="1">
    <citation type="submission" date="2019-02" db="EMBL/GenBank/DDBJ databases">
        <title>Deep-cultivation of Planctomycetes and their phenomic and genomic characterization uncovers novel biology.</title>
        <authorList>
            <person name="Wiegand S."/>
            <person name="Jogler M."/>
            <person name="Boedeker C."/>
            <person name="Pinto D."/>
            <person name="Vollmers J."/>
            <person name="Rivas-Marin E."/>
            <person name="Kohn T."/>
            <person name="Peeters S.H."/>
            <person name="Heuer A."/>
            <person name="Rast P."/>
            <person name="Oberbeckmann S."/>
            <person name="Bunk B."/>
            <person name="Jeske O."/>
            <person name="Meyerdierks A."/>
            <person name="Storesund J.E."/>
            <person name="Kallscheuer N."/>
            <person name="Luecker S."/>
            <person name="Lage O.M."/>
            <person name="Pohl T."/>
            <person name="Merkel B.J."/>
            <person name="Hornburger P."/>
            <person name="Mueller R.-W."/>
            <person name="Bruemmer F."/>
            <person name="Labrenz M."/>
            <person name="Spormann A.M."/>
            <person name="Op Den Camp H."/>
            <person name="Overmann J."/>
            <person name="Amann R."/>
            <person name="Jetten M.S.M."/>
            <person name="Mascher T."/>
            <person name="Medema M.H."/>
            <person name="Devos D.P."/>
            <person name="Kaster A.-K."/>
            <person name="Ovreas L."/>
            <person name="Rohde M."/>
            <person name="Galperin M.Y."/>
            <person name="Jogler C."/>
        </authorList>
    </citation>
    <scope>NUCLEOTIDE SEQUENCE [LARGE SCALE GENOMIC DNA]</scope>
    <source>
        <strain evidence="1 2">Pla123a</strain>
    </source>
</reference>